<dbReference type="PANTHER" id="PTHR31050">
    <property type="entry name" value="OS08G0413200 PROTEIN"/>
    <property type="match status" value="1"/>
</dbReference>
<dbReference type="PANTHER" id="PTHR31050:SF3">
    <property type="entry name" value="OS08G0412800 PROTEIN"/>
    <property type="match status" value="1"/>
</dbReference>
<dbReference type="Pfam" id="PF06880">
    <property type="entry name" value="DUF1262"/>
    <property type="match status" value="1"/>
</dbReference>
<keyword evidence="3" id="KW-1185">Reference proteome</keyword>
<protein>
    <submittedName>
        <fullName evidence="2">DUF1262 family protein (DUF1262)</fullName>
    </submittedName>
</protein>
<evidence type="ECO:0000313" key="2">
    <source>
        <dbReference type="EMBL" id="KAJ4811064.1"/>
    </source>
</evidence>
<organism evidence="2 3">
    <name type="scientific">Rhynchospora pubera</name>
    <dbReference type="NCBI Taxonomy" id="906938"/>
    <lineage>
        <taxon>Eukaryota</taxon>
        <taxon>Viridiplantae</taxon>
        <taxon>Streptophyta</taxon>
        <taxon>Embryophyta</taxon>
        <taxon>Tracheophyta</taxon>
        <taxon>Spermatophyta</taxon>
        <taxon>Magnoliopsida</taxon>
        <taxon>Liliopsida</taxon>
        <taxon>Poales</taxon>
        <taxon>Cyperaceae</taxon>
        <taxon>Cyperoideae</taxon>
        <taxon>Rhynchosporeae</taxon>
        <taxon>Rhynchospora</taxon>
    </lineage>
</organism>
<feature type="region of interest" description="Disordered" evidence="1">
    <location>
        <begin position="1"/>
        <end position="24"/>
    </location>
</feature>
<gene>
    <name evidence="2" type="ORF">LUZ62_023630</name>
</gene>
<evidence type="ECO:0000256" key="1">
    <source>
        <dbReference type="SAM" id="MobiDB-lite"/>
    </source>
</evidence>
<dbReference type="InterPro" id="IPR010683">
    <property type="entry name" value="DUF1262"/>
</dbReference>
<name>A0AAV8H138_9POAL</name>
<evidence type="ECO:0000313" key="3">
    <source>
        <dbReference type="Proteomes" id="UP001140206"/>
    </source>
</evidence>
<reference evidence="2" key="1">
    <citation type="submission" date="2022-08" db="EMBL/GenBank/DDBJ databases">
        <authorList>
            <person name="Marques A."/>
        </authorList>
    </citation>
    <scope>NUCLEOTIDE SEQUENCE</scope>
    <source>
        <strain evidence="2">RhyPub2mFocal</strain>
        <tissue evidence="2">Leaves</tissue>
    </source>
</reference>
<accession>A0AAV8H138</accession>
<proteinExistence type="predicted"/>
<dbReference type="EMBL" id="JAMFTS010000001">
    <property type="protein sequence ID" value="KAJ4811064.1"/>
    <property type="molecule type" value="Genomic_DNA"/>
</dbReference>
<dbReference type="AlphaFoldDB" id="A0AAV8H138"/>
<sequence>MYTTKRLSEFKATQEAALQPPPEGPNSGYAVINDAHDEIGTCCWGLCRYPIGPRVHDLPFPQNKILIVSYPDEDGVDITKGLLFVPVMNLPLSANRYYVINAHGRYKGLVKTCSKEDIVTTCCFCPSYAKPRSFDYRDIYQQIEIIPLHNGRFTAKSVASDGFPPYSLDHKIWYLYESVLKSYQLGEALGLDNAVRSNFLKLDLAINAIAGKWYCPFIFVKEAGELRDQMEKSMFYEVILQQFWLKMYSGIEKKRILLRGNEIMKEEMELSDGFVWFKKTGDLKGERIGLSLALWERIKWEENRNGWDEGAGSIEEVKFDGFVLVERFSFKRLDGSMALALDFIHTDKVRTS</sequence>
<dbReference type="Proteomes" id="UP001140206">
    <property type="component" value="Chromosome 1"/>
</dbReference>
<comment type="caution">
    <text evidence="2">The sequence shown here is derived from an EMBL/GenBank/DDBJ whole genome shotgun (WGS) entry which is preliminary data.</text>
</comment>